<keyword evidence="4" id="KW-1185">Reference proteome</keyword>
<dbReference type="Gene3D" id="2.60.40.420">
    <property type="entry name" value="Cupredoxins - blue copper proteins"/>
    <property type="match status" value="1"/>
</dbReference>
<feature type="compositionally biased region" description="Low complexity" evidence="1">
    <location>
        <begin position="35"/>
        <end position="52"/>
    </location>
</feature>
<dbReference type="InterPro" id="IPR008972">
    <property type="entry name" value="Cupredoxin"/>
</dbReference>
<dbReference type="Pfam" id="PF00116">
    <property type="entry name" value="COX2"/>
    <property type="match status" value="1"/>
</dbReference>
<evidence type="ECO:0000313" key="4">
    <source>
        <dbReference type="Proteomes" id="UP001208017"/>
    </source>
</evidence>
<organism evidence="3 4">
    <name type="scientific">Tumebacillus lacus</name>
    <dbReference type="NCBI Taxonomy" id="2995335"/>
    <lineage>
        <taxon>Bacteria</taxon>
        <taxon>Bacillati</taxon>
        <taxon>Bacillota</taxon>
        <taxon>Bacilli</taxon>
        <taxon>Bacillales</taxon>
        <taxon>Alicyclobacillaceae</taxon>
        <taxon>Tumebacillus</taxon>
    </lineage>
</organism>
<name>A0ABT3X555_9BACL</name>
<evidence type="ECO:0000259" key="2">
    <source>
        <dbReference type="PROSITE" id="PS50857"/>
    </source>
</evidence>
<dbReference type="PROSITE" id="PS50857">
    <property type="entry name" value="COX2_CUA"/>
    <property type="match status" value="1"/>
</dbReference>
<proteinExistence type="predicted"/>
<accession>A0ABT3X555</accession>
<feature type="domain" description="Cytochrome oxidase subunit II copper A binding" evidence="2">
    <location>
        <begin position="65"/>
        <end position="160"/>
    </location>
</feature>
<comment type="caution">
    <text evidence="3">The sequence shown here is derived from an EMBL/GenBank/DDBJ whole genome shotgun (WGS) entry which is preliminary data.</text>
</comment>
<dbReference type="Proteomes" id="UP001208017">
    <property type="component" value="Unassembled WGS sequence"/>
</dbReference>
<feature type="compositionally biased region" description="Basic and acidic residues" evidence="1">
    <location>
        <begin position="24"/>
        <end position="34"/>
    </location>
</feature>
<dbReference type="PROSITE" id="PS51257">
    <property type="entry name" value="PROKAR_LIPOPROTEIN"/>
    <property type="match status" value="1"/>
</dbReference>
<sequence>MKKSFALLTATAVAVGMIVTGCGSDKEATTDKATETTSSNTNTNSGSTSTSTDKAKTETPAATGTEQVVKLTALKDFKWELDKTEVKVGQPVKLVVSAAEGAGMHGVTIPGTSVKNVHAMAGKEETVTFTPDKAGDLTLECSLACGTGHMKMKTTLKVVE</sequence>
<dbReference type="EMBL" id="JAPMLT010000015">
    <property type="protein sequence ID" value="MCX7572019.1"/>
    <property type="molecule type" value="Genomic_DNA"/>
</dbReference>
<evidence type="ECO:0000313" key="3">
    <source>
        <dbReference type="EMBL" id="MCX7572019.1"/>
    </source>
</evidence>
<feature type="region of interest" description="Disordered" evidence="1">
    <location>
        <begin position="24"/>
        <end position="63"/>
    </location>
</feature>
<reference evidence="3 4" key="1">
    <citation type="submission" date="2022-11" db="EMBL/GenBank/DDBJ databases">
        <title>Study of microbial diversity in lake waters.</title>
        <authorList>
            <person name="Zhang J."/>
        </authorList>
    </citation>
    <scope>NUCLEOTIDE SEQUENCE [LARGE SCALE GENOMIC DNA]</scope>
    <source>
        <strain evidence="3 4">DT12</strain>
    </source>
</reference>
<evidence type="ECO:0000256" key="1">
    <source>
        <dbReference type="SAM" id="MobiDB-lite"/>
    </source>
</evidence>
<dbReference type="InterPro" id="IPR002429">
    <property type="entry name" value="CcO_II-like_C"/>
</dbReference>
<dbReference type="SUPFAM" id="SSF49503">
    <property type="entry name" value="Cupredoxins"/>
    <property type="match status" value="1"/>
</dbReference>
<protein>
    <recommendedName>
        <fullName evidence="2">Cytochrome oxidase subunit II copper A binding domain-containing protein</fullName>
    </recommendedName>
</protein>
<gene>
    <name evidence="3" type="ORF">OS242_18955</name>
</gene>
<dbReference type="RefSeq" id="WP_267153270.1">
    <property type="nucleotide sequence ID" value="NZ_JAPMLT010000015.1"/>
</dbReference>